<dbReference type="Proteomes" id="UP001231189">
    <property type="component" value="Unassembled WGS sequence"/>
</dbReference>
<keyword evidence="3" id="KW-0472">Membrane</keyword>
<keyword evidence="1" id="KW-0812">Transmembrane</keyword>
<organism evidence="5 6">
    <name type="scientific">Lolium multiflorum</name>
    <name type="common">Italian ryegrass</name>
    <name type="synonym">Lolium perenne subsp. multiflorum</name>
    <dbReference type="NCBI Taxonomy" id="4521"/>
    <lineage>
        <taxon>Eukaryota</taxon>
        <taxon>Viridiplantae</taxon>
        <taxon>Streptophyta</taxon>
        <taxon>Embryophyta</taxon>
        <taxon>Tracheophyta</taxon>
        <taxon>Spermatophyta</taxon>
        <taxon>Magnoliopsida</taxon>
        <taxon>Liliopsida</taxon>
        <taxon>Poales</taxon>
        <taxon>Poaceae</taxon>
        <taxon>BOP clade</taxon>
        <taxon>Pooideae</taxon>
        <taxon>Poodae</taxon>
        <taxon>Poeae</taxon>
        <taxon>Poeae Chloroplast Group 2 (Poeae type)</taxon>
        <taxon>Loliodinae</taxon>
        <taxon>Loliinae</taxon>
        <taxon>Lolium</taxon>
    </lineage>
</organism>
<keyword evidence="2" id="KW-1133">Transmembrane helix</keyword>
<dbReference type="EMBL" id="JAUUTY010000003">
    <property type="protein sequence ID" value="KAK1664032.1"/>
    <property type="molecule type" value="Genomic_DNA"/>
</dbReference>
<comment type="caution">
    <text evidence="5">The sequence shown here is derived from an EMBL/GenBank/DDBJ whole genome shotgun (WGS) entry which is preliminary data.</text>
</comment>
<dbReference type="AlphaFoldDB" id="A0AAD8STD4"/>
<sequence>MLFDKGFLAMGNGVKAMPDSWKAAEENASSPLPVSAGALSSGAANGKKAPAASMSRVPFHRLFAFANSTDAALMLLGAVGAMVNGVGMPLMAVLFGDLVDAFGGALSIHQVVNRISLMSPGAPTAAQLEGALPLETHAHQVDALLAEELLVKVPIVKEPLVRELLAEEPLVQHQLASCSPVFLLALSIVLDGPSCTSQSNESERSSPASSPPQPPQSHLPHQPTVCELKREVGEEGDPR</sequence>
<feature type="compositionally biased region" description="Basic and acidic residues" evidence="4">
    <location>
        <begin position="227"/>
        <end position="239"/>
    </location>
</feature>
<evidence type="ECO:0000256" key="2">
    <source>
        <dbReference type="ARBA" id="ARBA00022989"/>
    </source>
</evidence>
<evidence type="ECO:0000256" key="3">
    <source>
        <dbReference type="ARBA" id="ARBA00023136"/>
    </source>
</evidence>
<evidence type="ECO:0008006" key="7">
    <source>
        <dbReference type="Google" id="ProtNLM"/>
    </source>
</evidence>
<dbReference type="GO" id="GO:0005524">
    <property type="term" value="F:ATP binding"/>
    <property type="evidence" value="ECO:0007669"/>
    <property type="project" value="InterPro"/>
</dbReference>
<dbReference type="Gene3D" id="1.20.1560.10">
    <property type="entry name" value="ABC transporter type 1, transmembrane domain"/>
    <property type="match status" value="1"/>
</dbReference>
<feature type="compositionally biased region" description="Low complexity" evidence="4">
    <location>
        <begin position="197"/>
        <end position="208"/>
    </location>
</feature>
<keyword evidence="6" id="KW-1185">Reference proteome</keyword>
<feature type="region of interest" description="Disordered" evidence="4">
    <location>
        <begin position="195"/>
        <end position="239"/>
    </location>
</feature>
<dbReference type="GO" id="GO:0016020">
    <property type="term" value="C:membrane"/>
    <property type="evidence" value="ECO:0007669"/>
    <property type="project" value="InterPro"/>
</dbReference>
<name>A0AAD8STD4_LOLMU</name>
<evidence type="ECO:0000313" key="5">
    <source>
        <dbReference type="EMBL" id="KAK1664032.1"/>
    </source>
</evidence>
<accession>A0AAD8STD4</accession>
<proteinExistence type="predicted"/>
<dbReference type="InterPro" id="IPR036640">
    <property type="entry name" value="ABC1_TM_sf"/>
</dbReference>
<evidence type="ECO:0000256" key="4">
    <source>
        <dbReference type="SAM" id="MobiDB-lite"/>
    </source>
</evidence>
<evidence type="ECO:0000313" key="6">
    <source>
        <dbReference type="Proteomes" id="UP001231189"/>
    </source>
</evidence>
<gene>
    <name evidence="5" type="ORF">QYE76_052191</name>
</gene>
<reference evidence="5" key="1">
    <citation type="submission" date="2023-07" db="EMBL/GenBank/DDBJ databases">
        <title>A chromosome-level genome assembly of Lolium multiflorum.</title>
        <authorList>
            <person name="Chen Y."/>
            <person name="Copetti D."/>
            <person name="Kolliker R."/>
            <person name="Studer B."/>
        </authorList>
    </citation>
    <scope>NUCLEOTIDE SEQUENCE</scope>
    <source>
        <strain evidence="5">02402/16</strain>
        <tissue evidence="5">Leaf</tissue>
    </source>
</reference>
<protein>
    <recommendedName>
        <fullName evidence="7">ABC transmembrane type-1 domain-containing protein</fullName>
    </recommendedName>
</protein>
<evidence type="ECO:0000256" key="1">
    <source>
        <dbReference type="ARBA" id="ARBA00022692"/>
    </source>
</evidence>